<feature type="non-terminal residue" evidence="4">
    <location>
        <position position="106"/>
    </location>
</feature>
<reference evidence="4" key="2">
    <citation type="submission" date="2021-11" db="EMBL/GenBank/DDBJ databases">
        <authorList>
            <person name="Gilroy R."/>
        </authorList>
    </citation>
    <scope>NUCLEOTIDE SEQUENCE</scope>
    <source>
        <strain evidence="4">150</strain>
    </source>
</reference>
<keyword evidence="2 4" id="KW-0326">Glycosidase</keyword>
<dbReference type="GO" id="GO:0005975">
    <property type="term" value="P:carbohydrate metabolic process"/>
    <property type="evidence" value="ECO:0007669"/>
    <property type="project" value="InterPro"/>
</dbReference>
<gene>
    <name evidence="4" type="ORF">K8V42_04280</name>
</gene>
<evidence type="ECO:0000313" key="5">
    <source>
        <dbReference type="Proteomes" id="UP000813384"/>
    </source>
</evidence>
<reference evidence="4" key="1">
    <citation type="journal article" date="2021" name="PeerJ">
        <title>Extensive microbial diversity within the chicken gut microbiome revealed by metagenomics and culture.</title>
        <authorList>
            <person name="Gilroy R."/>
            <person name="Ravi A."/>
            <person name="Getino M."/>
            <person name="Pursley I."/>
            <person name="Horton D.L."/>
            <person name="Alikhan N.F."/>
            <person name="Baker D."/>
            <person name="Gharbi K."/>
            <person name="Hall N."/>
            <person name="Watson M."/>
            <person name="Adriaenssens E.M."/>
            <person name="Foster-Nyarko E."/>
            <person name="Jarju S."/>
            <person name="Secka A."/>
            <person name="Antonio M."/>
            <person name="Oren A."/>
            <person name="Chaudhuri R.R."/>
            <person name="La Ragione R."/>
            <person name="Hildebrand F."/>
            <person name="Pallen M.J."/>
        </authorList>
    </citation>
    <scope>NUCLEOTIDE SEQUENCE</scope>
    <source>
        <strain evidence="4">150</strain>
    </source>
</reference>
<organism evidence="4 5">
    <name type="scientific">Enterococcus aquimarinus</name>
    <dbReference type="NCBI Taxonomy" id="328396"/>
    <lineage>
        <taxon>Bacteria</taxon>
        <taxon>Bacillati</taxon>
        <taxon>Bacillota</taxon>
        <taxon>Bacilli</taxon>
        <taxon>Lactobacillales</taxon>
        <taxon>Enterococcaceae</taxon>
        <taxon>Enterococcus</taxon>
    </lineage>
</organism>
<dbReference type="SUPFAM" id="SSF51445">
    <property type="entry name" value="(Trans)glycosidases"/>
    <property type="match status" value="1"/>
</dbReference>
<accession>A0A9E3ZUM6</accession>
<dbReference type="EMBL" id="JAJJVO010000065">
    <property type="protein sequence ID" value="MCC9273491.1"/>
    <property type="molecule type" value="Genomic_DNA"/>
</dbReference>
<comment type="caution">
    <text evidence="4">The sequence shown here is derived from an EMBL/GenBank/DDBJ whole genome shotgun (WGS) entry which is preliminary data.</text>
</comment>
<dbReference type="InterPro" id="IPR013529">
    <property type="entry name" value="Glyco_hydro_42_N"/>
</dbReference>
<dbReference type="Pfam" id="PF02449">
    <property type="entry name" value="Glyco_hydro_42"/>
    <property type="match status" value="1"/>
</dbReference>
<dbReference type="AlphaFoldDB" id="A0A9E3ZUM6"/>
<dbReference type="InterPro" id="IPR003476">
    <property type="entry name" value="Glyco_hydro_42"/>
</dbReference>
<evidence type="ECO:0000256" key="1">
    <source>
        <dbReference type="ARBA" id="ARBA00022801"/>
    </source>
</evidence>
<sequence length="106" mass="12433">MTRYNSENRLLHGGDYNPDQWLDYPEILAKDLELMQKSKSNTFSIGMFAWSQLEPTEGDYHFEWLDKIMDDIYEMGGNVILATPSGARPAWLSKKYPEVLRTNERR</sequence>
<dbReference type="Gene3D" id="3.20.20.80">
    <property type="entry name" value="Glycosidases"/>
    <property type="match status" value="1"/>
</dbReference>
<dbReference type="GO" id="GO:0004565">
    <property type="term" value="F:beta-galactosidase activity"/>
    <property type="evidence" value="ECO:0007669"/>
    <property type="project" value="UniProtKB-EC"/>
</dbReference>
<evidence type="ECO:0000256" key="2">
    <source>
        <dbReference type="ARBA" id="ARBA00023295"/>
    </source>
</evidence>
<proteinExistence type="predicted"/>
<feature type="domain" description="Glycoside hydrolase family 42 N-terminal" evidence="3">
    <location>
        <begin position="15"/>
        <end position="105"/>
    </location>
</feature>
<evidence type="ECO:0000259" key="3">
    <source>
        <dbReference type="Pfam" id="PF02449"/>
    </source>
</evidence>
<evidence type="ECO:0000313" key="4">
    <source>
        <dbReference type="EMBL" id="MCC9273491.1"/>
    </source>
</evidence>
<dbReference type="InterPro" id="IPR017853">
    <property type="entry name" value="GH"/>
</dbReference>
<protein>
    <submittedName>
        <fullName evidence="4">Beta-galactosidase</fullName>
        <ecNumber evidence="4">3.2.1.23</ecNumber>
    </submittedName>
</protein>
<dbReference type="GO" id="GO:0009341">
    <property type="term" value="C:beta-galactosidase complex"/>
    <property type="evidence" value="ECO:0007669"/>
    <property type="project" value="InterPro"/>
</dbReference>
<name>A0A9E3ZUM6_9ENTE</name>
<keyword evidence="1 4" id="KW-0378">Hydrolase</keyword>
<dbReference type="PANTHER" id="PTHR36447:SF1">
    <property type="entry name" value="BETA-GALACTOSIDASE GANA"/>
    <property type="match status" value="1"/>
</dbReference>
<dbReference type="Proteomes" id="UP000813384">
    <property type="component" value="Unassembled WGS sequence"/>
</dbReference>
<dbReference type="EC" id="3.2.1.23" evidence="4"/>
<dbReference type="PANTHER" id="PTHR36447">
    <property type="entry name" value="BETA-GALACTOSIDASE GANA"/>
    <property type="match status" value="1"/>
</dbReference>